<feature type="transmembrane region" description="Helical" evidence="1">
    <location>
        <begin position="113"/>
        <end position="144"/>
    </location>
</feature>
<dbReference type="OrthoDB" id="6691119at2"/>
<evidence type="ECO:0000313" key="4">
    <source>
        <dbReference type="Proteomes" id="UP000031366"/>
    </source>
</evidence>
<dbReference type="STRING" id="29341.RSJ17_05415"/>
<dbReference type="InterPro" id="IPR026870">
    <property type="entry name" value="Zinc_ribbon_dom"/>
</dbReference>
<protein>
    <recommendedName>
        <fullName evidence="2">Zinc-ribbon domain-containing protein</fullName>
    </recommendedName>
</protein>
<proteinExistence type="predicted"/>
<dbReference type="Pfam" id="PF13240">
    <property type="entry name" value="Zn_Ribbon_1"/>
    <property type="match status" value="1"/>
</dbReference>
<keyword evidence="1" id="KW-1133">Transmembrane helix</keyword>
<reference evidence="3 4" key="1">
    <citation type="journal article" date="2015" name="Infect. Genet. Evol.">
        <title>Genomic sequences of six botulinum neurotoxin-producing strains representing three clostridial species illustrate the mobility and diversity of botulinum neurotoxin genes.</title>
        <authorList>
            <person name="Smith T.J."/>
            <person name="Hill K.K."/>
            <person name="Xie G."/>
            <person name="Foley B.T."/>
            <person name="Williamson C.H."/>
            <person name="Foster J.T."/>
            <person name="Johnson S.L."/>
            <person name="Chertkov O."/>
            <person name="Teshima H."/>
            <person name="Gibbons H.S."/>
            <person name="Johnsky L.A."/>
            <person name="Karavis M.A."/>
            <person name="Smith L.A."/>
        </authorList>
    </citation>
    <scope>NUCLEOTIDE SEQUENCE [LARGE SCALE GENOMIC DNA]</scope>
    <source>
        <strain evidence="3 4">CDC 2741</strain>
    </source>
</reference>
<evidence type="ECO:0000313" key="3">
    <source>
        <dbReference type="EMBL" id="KIE44740.1"/>
    </source>
</evidence>
<keyword evidence="1" id="KW-0472">Membrane</keyword>
<accession>A0A0C1UAY0</accession>
<dbReference type="InterPro" id="IPR024399">
    <property type="entry name" value="DUF2628"/>
</dbReference>
<organism evidence="3 4">
    <name type="scientific">Clostridium argentinense CDC 2741</name>
    <dbReference type="NCBI Taxonomy" id="1418104"/>
    <lineage>
        <taxon>Bacteria</taxon>
        <taxon>Bacillati</taxon>
        <taxon>Bacillota</taxon>
        <taxon>Clostridia</taxon>
        <taxon>Eubacteriales</taxon>
        <taxon>Clostridiaceae</taxon>
        <taxon>Clostridium</taxon>
    </lineage>
</organism>
<feature type="domain" description="Zinc-ribbon" evidence="2">
    <location>
        <begin position="2"/>
        <end position="23"/>
    </location>
</feature>
<dbReference type="AlphaFoldDB" id="A0A0C1UAY0"/>
<dbReference type="Pfam" id="PF10947">
    <property type="entry name" value="DUF2628"/>
    <property type="match status" value="1"/>
</dbReference>
<gene>
    <name evidence="3" type="ORF">U732_520</name>
</gene>
<feature type="transmembrane region" description="Helical" evidence="1">
    <location>
        <begin position="90"/>
        <end position="107"/>
    </location>
</feature>
<evidence type="ECO:0000259" key="2">
    <source>
        <dbReference type="Pfam" id="PF13240"/>
    </source>
</evidence>
<keyword evidence="4" id="KW-1185">Reference proteome</keyword>
<feature type="transmembrane region" description="Helical" evidence="1">
    <location>
        <begin position="181"/>
        <end position="207"/>
    </location>
</feature>
<dbReference type="EMBL" id="AYSO01000020">
    <property type="protein sequence ID" value="KIE44740.1"/>
    <property type="molecule type" value="Genomic_DNA"/>
</dbReference>
<dbReference type="RefSeq" id="WP_052268286.1">
    <property type="nucleotide sequence ID" value="NZ_AYSO01000020.1"/>
</dbReference>
<evidence type="ECO:0000256" key="1">
    <source>
        <dbReference type="SAM" id="Phobius"/>
    </source>
</evidence>
<name>A0A0C1UAY0_9CLOT</name>
<keyword evidence="1" id="KW-0812">Transmembrane</keyword>
<dbReference type="Proteomes" id="UP000031366">
    <property type="component" value="Unassembled WGS sequence"/>
</dbReference>
<sequence length="212" mass="24322">MYCSQCGKEIQQHIKFCPNCGKEILSNNNINNEFSHFKDETNYNYSANMNNGIGDSFSRVSENELRTFIGEKNTNYYIEKWNLINQTNKSVSWNWASFFLGSLWLLYRKMYIWGTLMIAVSMAISWMGIPFGWLLLAILVGMFGNKLYLEETRKKIIEIKTTTSDLNGQYQMIKSKGGTNLALPITIAVIGSIITIFLIILGAAIAMEFYYM</sequence>
<comment type="caution">
    <text evidence="3">The sequence shown here is derived from an EMBL/GenBank/DDBJ whole genome shotgun (WGS) entry which is preliminary data.</text>
</comment>